<reference evidence="1 2" key="1">
    <citation type="submission" date="2018-09" db="EMBL/GenBank/DDBJ databases">
        <title>Genome sequencing of Nocardioides immobilis CCTCC AB 2017083 for comparison to Nocardioides silvaticus.</title>
        <authorList>
            <person name="Li C."/>
            <person name="Wang G."/>
        </authorList>
    </citation>
    <scope>NUCLEOTIDE SEQUENCE [LARGE SCALE GENOMIC DNA]</scope>
    <source>
        <strain evidence="1 2">CCTCC AB 2017083</strain>
    </source>
</reference>
<evidence type="ECO:0000313" key="2">
    <source>
        <dbReference type="Proteomes" id="UP000283644"/>
    </source>
</evidence>
<name>A0A417Y646_9ACTN</name>
<evidence type="ECO:0000313" key="1">
    <source>
        <dbReference type="EMBL" id="RHW28170.1"/>
    </source>
</evidence>
<gene>
    <name evidence="1" type="ORF">D0Z08_04065</name>
</gene>
<accession>A0A417Y646</accession>
<sequence length="80" mass="8591">MKAMCRGPSIGPGAGVFDLRAACRARRGVPGHDARPIRLTMLPCMTLPLSGWALRVVVTLNQPSQYGESGPRRVSNSSRT</sequence>
<comment type="caution">
    <text evidence="1">The sequence shown here is derived from an EMBL/GenBank/DDBJ whole genome shotgun (WGS) entry which is preliminary data.</text>
</comment>
<dbReference type="Proteomes" id="UP000283644">
    <property type="component" value="Unassembled WGS sequence"/>
</dbReference>
<protein>
    <submittedName>
        <fullName evidence="1">Uncharacterized protein</fullName>
    </submittedName>
</protein>
<dbReference type="EMBL" id="QXGH01000010">
    <property type="protein sequence ID" value="RHW28170.1"/>
    <property type="molecule type" value="Genomic_DNA"/>
</dbReference>
<dbReference type="AlphaFoldDB" id="A0A417Y646"/>
<organism evidence="1 2">
    <name type="scientific">Nocardioides immobilis</name>
    <dbReference type="NCBI Taxonomy" id="2049295"/>
    <lineage>
        <taxon>Bacteria</taxon>
        <taxon>Bacillati</taxon>
        <taxon>Actinomycetota</taxon>
        <taxon>Actinomycetes</taxon>
        <taxon>Propionibacteriales</taxon>
        <taxon>Nocardioidaceae</taxon>
        <taxon>Nocardioides</taxon>
    </lineage>
</organism>
<proteinExistence type="predicted"/>
<keyword evidence="2" id="KW-1185">Reference proteome</keyword>